<dbReference type="Gene3D" id="3.80.10.10">
    <property type="entry name" value="Ribonuclease Inhibitor"/>
    <property type="match status" value="1"/>
</dbReference>
<name>A0AAD5PID2_9FUNG</name>
<dbReference type="SUPFAM" id="SSF52047">
    <property type="entry name" value="RNI-like"/>
    <property type="match status" value="1"/>
</dbReference>
<protein>
    <submittedName>
        <fullName evidence="1">Uncharacterized protein</fullName>
    </submittedName>
</protein>
<gene>
    <name evidence="1" type="ORF">BDA99DRAFT_326887</name>
</gene>
<evidence type="ECO:0000313" key="1">
    <source>
        <dbReference type="EMBL" id="KAI9270676.1"/>
    </source>
</evidence>
<accession>A0AAD5PID2</accession>
<reference evidence="1" key="1">
    <citation type="journal article" date="2022" name="IScience">
        <title>Evolution of zygomycete secretomes and the origins of terrestrial fungal ecologies.</title>
        <authorList>
            <person name="Chang Y."/>
            <person name="Wang Y."/>
            <person name="Mondo S."/>
            <person name="Ahrendt S."/>
            <person name="Andreopoulos W."/>
            <person name="Barry K."/>
            <person name="Beard J."/>
            <person name="Benny G.L."/>
            <person name="Blankenship S."/>
            <person name="Bonito G."/>
            <person name="Cuomo C."/>
            <person name="Desiro A."/>
            <person name="Gervers K.A."/>
            <person name="Hundley H."/>
            <person name="Kuo A."/>
            <person name="LaButti K."/>
            <person name="Lang B.F."/>
            <person name="Lipzen A."/>
            <person name="O'Donnell K."/>
            <person name="Pangilinan J."/>
            <person name="Reynolds N."/>
            <person name="Sandor L."/>
            <person name="Smith M.E."/>
            <person name="Tsang A."/>
            <person name="Grigoriev I.V."/>
            <person name="Stajich J.E."/>
            <person name="Spatafora J.W."/>
        </authorList>
    </citation>
    <scope>NUCLEOTIDE SEQUENCE</scope>
    <source>
        <strain evidence="1">RSA 2281</strain>
    </source>
</reference>
<sequence>MLTMAGAFSNVQNTLTKLDFTFVKCEVPLISLSEILLFCKNLNTLIFDALDYADKFIGDHERLEEPHKELVNMEMSTISTTGEALEPLLKKCPKLRRVAMKNCDAKIPDVLYEHCPSLEIFGYEADFADVPQLDDLPQQQQQQENDGEQQPCLREIYTRDGGYGVPAEGIIRLLRKNAKTLKVVFINLYLTAQQKSNNEPHDGIHPDYGEPFKFEQLEKLTYWPDIYGAAEPLLLHAIESCPSLKMFNPAYSTNISQIVDTIKKSPTVEQLELTNVSCYDNLGSDDFMTQLFKAYADETHIPDLNLRTVRFHDSNVITDSVLDALADIKTLEVVKLFDLTRVTTEGLKAFLQKLDKNDIRIKELRLDDLYIVDDAVLRLLPNLKYLESLHLEDLVRITDNGVKYLVDNVKGLHHFKLKHCICISREDMSAYVENSKNIKHFETMHDSS</sequence>
<proteinExistence type="predicted"/>
<dbReference type="AlphaFoldDB" id="A0AAD5PID2"/>
<comment type="caution">
    <text evidence="1">The sequence shown here is derived from an EMBL/GenBank/DDBJ whole genome shotgun (WGS) entry which is preliminary data.</text>
</comment>
<dbReference type="GO" id="GO:0019005">
    <property type="term" value="C:SCF ubiquitin ligase complex"/>
    <property type="evidence" value="ECO:0007669"/>
    <property type="project" value="TreeGrafter"/>
</dbReference>
<organism evidence="1 2">
    <name type="scientific">Phascolomyces articulosus</name>
    <dbReference type="NCBI Taxonomy" id="60185"/>
    <lineage>
        <taxon>Eukaryota</taxon>
        <taxon>Fungi</taxon>
        <taxon>Fungi incertae sedis</taxon>
        <taxon>Mucoromycota</taxon>
        <taxon>Mucoromycotina</taxon>
        <taxon>Mucoromycetes</taxon>
        <taxon>Mucorales</taxon>
        <taxon>Lichtheimiaceae</taxon>
        <taxon>Phascolomyces</taxon>
    </lineage>
</organism>
<dbReference type="Proteomes" id="UP001209540">
    <property type="component" value="Unassembled WGS sequence"/>
</dbReference>
<dbReference type="GO" id="GO:0031146">
    <property type="term" value="P:SCF-dependent proteasomal ubiquitin-dependent protein catabolic process"/>
    <property type="evidence" value="ECO:0007669"/>
    <property type="project" value="TreeGrafter"/>
</dbReference>
<evidence type="ECO:0000313" key="2">
    <source>
        <dbReference type="Proteomes" id="UP001209540"/>
    </source>
</evidence>
<keyword evidence="2" id="KW-1185">Reference proteome</keyword>
<dbReference type="EMBL" id="JAIXMP010000007">
    <property type="protein sequence ID" value="KAI9270676.1"/>
    <property type="molecule type" value="Genomic_DNA"/>
</dbReference>
<reference evidence="1" key="2">
    <citation type="submission" date="2023-02" db="EMBL/GenBank/DDBJ databases">
        <authorList>
            <consortium name="DOE Joint Genome Institute"/>
            <person name="Mondo S.J."/>
            <person name="Chang Y."/>
            <person name="Wang Y."/>
            <person name="Ahrendt S."/>
            <person name="Andreopoulos W."/>
            <person name="Barry K."/>
            <person name="Beard J."/>
            <person name="Benny G.L."/>
            <person name="Blankenship S."/>
            <person name="Bonito G."/>
            <person name="Cuomo C."/>
            <person name="Desiro A."/>
            <person name="Gervers K.A."/>
            <person name="Hundley H."/>
            <person name="Kuo A."/>
            <person name="LaButti K."/>
            <person name="Lang B.F."/>
            <person name="Lipzen A."/>
            <person name="O'Donnell K."/>
            <person name="Pangilinan J."/>
            <person name="Reynolds N."/>
            <person name="Sandor L."/>
            <person name="Smith M.W."/>
            <person name="Tsang A."/>
            <person name="Grigoriev I.V."/>
            <person name="Stajich J.E."/>
            <person name="Spatafora J.W."/>
        </authorList>
    </citation>
    <scope>NUCLEOTIDE SEQUENCE</scope>
    <source>
        <strain evidence="1">RSA 2281</strain>
    </source>
</reference>
<dbReference type="PANTHER" id="PTHR13318">
    <property type="entry name" value="PARTNER OF PAIRED, ISOFORM B-RELATED"/>
    <property type="match status" value="1"/>
</dbReference>
<dbReference type="InterPro" id="IPR032675">
    <property type="entry name" value="LRR_dom_sf"/>
</dbReference>